<accession>J0NGM5</accession>
<sequence>MPPWSAPGAGACLHEAGGATPGRGKRAGAPAHEAGGAPPLATDGPGLSE</sequence>
<dbReference type="Proteomes" id="UP000004578">
    <property type="component" value="Unassembled WGS sequence"/>
</dbReference>
<proteinExistence type="predicted"/>
<evidence type="ECO:0000313" key="2">
    <source>
        <dbReference type="EMBL" id="EJF46204.1"/>
    </source>
</evidence>
<evidence type="ECO:0000256" key="1">
    <source>
        <dbReference type="SAM" id="MobiDB-lite"/>
    </source>
</evidence>
<comment type="caution">
    <text evidence="2">The sequence shown here is derived from an EMBL/GenBank/DDBJ whole genome shotgun (WGS) entry which is preliminary data.</text>
</comment>
<feature type="region of interest" description="Disordered" evidence="1">
    <location>
        <begin position="1"/>
        <end position="49"/>
    </location>
</feature>
<gene>
    <name evidence="2" type="ORF">HMPREF1317_0998</name>
</gene>
<dbReference type="AlphaFoldDB" id="J0NGM5"/>
<name>J0NGM5_9ACTO</name>
<dbReference type="PATRIC" id="fig|1125717.3.peg.938"/>
<dbReference type="EMBL" id="AKFS01000143">
    <property type="protein sequence ID" value="EJF46204.1"/>
    <property type="molecule type" value="Genomic_DNA"/>
</dbReference>
<evidence type="ECO:0000313" key="3">
    <source>
        <dbReference type="Proteomes" id="UP000004578"/>
    </source>
</evidence>
<feature type="compositionally biased region" description="Low complexity" evidence="1">
    <location>
        <begin position="27"/>
        <end position="41"/>
    </location>
</feature>
<keyword evidence="3" id="KW-1185">Reference proteome</keyword>
<organism evidence="2 3">
    <name type="scientific">Schaalia georgiae F0490</name>
    <dbReference type="NCBI Taxonomy" id="1125717"/>
    <lineage>
        <taxon>Bacteria</taxon>
        <taxon>Bacillati</taxon>
        <taxon>Actinomycetota</taxon>
        <taxon>Actinomycetes</taxon>
        <taxon>Actinomycetales</taxon>
        <taxon>Actinomycetaceae</taxon>
        <taxon>Schaalia</taxon>
    </lineage>
</organism>
<protein>
    <submittedName>
        <fullName evidence="2">Uncharacterized protein</fullName>
    </submittedName>
</protein>
<reference evidence="2 3" key="1">
    <citation type="submission" date="2012-05" db="EMBL/GenBank/DDBJ databases">
        <authorList>
            <person name="Harkins D.M."/>
            <person name="Madupu R."/>
            <person name="Durkin A.S."/>
            <person name="Torralba M."/>
            <person name="Methe B."/>
            <person name="Sutton G.G."/>
            <person name="Nelson K.E."/>
        </authorList>
    </citation>
    <scope>NUCLEOTIDE SEQUENCE [LARGE SCALE GENOMIC DNA]</scope>
    <source>
        <strain evidence="2 3">F0490</strain>
    </source>
</reference>